<reference evidence="3" key="1">
    <citation type="submission" date="2018-12" db="EMBL/GenBank/DDBJ databases">
        <authorList>
            <person name="Syme R.A."/>
            <person name="Farfan-Caceres L."/>
            <person name="Lichtenzveig J."/>
        </authorList>
    </citation>
    <scope>NUCLEOTIDE SEQUENCE</scope>
    <source>
        <strain evidence="3">Al4</strain>
    </source>
</reference>
<dbReference type="Proteomes" id="UP000651452">
    <property type="component" value="Unassembled WGS sequence"/>
</dbReference>
<feature type="compositionally biased region" description="Polar residues" evidence="1">
    <location>
        <begin position="888"/>
        <end position="907"/>
    </location>
</feature>
<reference evidence="3" key="2">
    <citation type="submission" date="2020-09" db="EMBL/GenBank/DDBJ databases">
        <title>Reference genome assembly for Australian Ascochyta lentis isolate Al4.</title>
        <authorList>
            <person name="Lee R.C."/>
            <person name="Farfan-Caceres L.M."/>
            <person name="Debler J.W."/>
            <person name="Williams A.H."/>
            <person name="Henares B.M."/>
        </authorList>
    </citation>
    <scope>NUCLEOTIDE SEQUENCE</scope>
    <source>
        <strain evidence="3">Al4</strain>
    </source>
</reference>
<dbReference type="Pfam" id="PF23742">
    <property type="entry name" value="VBS_C3G9"/>
    <property type="match status" value="1"/>
</dbReference>
<feature type="compositionally biased region" description="Low complexity" evidence="1">
    <location>
        <begin position="928"/>
        <end position="940"/>
    </location>
</feature>
<feature type="domain" description="GIT Spa2 homology (SHD)" evidence="2">
    <location>
        <begin position="281"/>
        <end position="311"/>
    </location>
</feature>
<protein>
    <recommendedName>
        <fullName evidence="2">GIT Spa2 homology (SHD) domain-containing protein</fullName>
    </recommendedName>
</protein>
<organism evidence="3 4">
    <name type="scientific">Ascochyta lentis</name>
    <dbReference type="NCBI Taxonomy" id="205686"/>
    <lineage>
        <taxon>Eukaryota</taxon>
        <taxon>Fungi</taxon>
        <taxon>Dikarya</taxon>
        <taxon>Ascomycota</taxon>
        <taxon>Pezizomycotina</taxon>
        <taxon>Dothideomycetes</taxon>
        <taxon>Pleosporomycetidae</taxon>
        <taxon>Pleosporales</taxon>
        <taxon>Pleosporineae</taxon>
        <taxon>Didymellaceae</taxon>
        <taxon>Ascochyta</taxon>
    </lineage>
</organism>
<dbReference type="PANTHER" id="PTHR21601:SF0">
    <property type="entry name" value="PROTEIN SPA2-RELATED"/>
    <property type="match status" value="1"/>
</dbReference>
<accession>A0A8H7ITX9</accession>
<feature type="compositionally biased region" description="Pro residues" evidence="1">
    <location>
        <begin position="412"/>
        <end position="426"/>
    </location>
</feature>
<feature type="compositionally biased region" description="Low complexity" evidence="1">
    <location>
        <begin position="161"/>
        <end position="199"/>
    </location>
</feature>
<feature type="region of interest" description="Disordered" evidence="1">
    <location>
        <begin position="855"/>
        <end position="954"/>
    </location>
</feature>
<evidence type="ECO:0000256" key="1">
    <source>
        <dbReference type="SAM" id="MobiDB-lite"/>
    </source>
</evidence>
<feature type="compositionally biased region" description="Low complexity" evidence="1">
    <location>
        <begin position="376"/>
        <end position="389"/>
    </location>
</feature>
<feature type="region of interest" description="Disordered" evidence="1">
    <location>
        <begin position="526"/>
        <end position="556"/>
    </location>
</feature>
<comment type="caution">
    <text evidence="3">The sequence shown here is derived from an EMBL/GenBank/DDBJ whole genome shotgun (WGS) entry which is preliminary data.</text>
</comment>
<feature type="compositionally biased region" description="Basic and acidic residues" evidence="1">
    <location>
        <begin position="855"/>
        <end position="870"/>
    </location>
</feature>
<feature type="region of interest" description="Disordered" evidence="1">
    <location>
        <begin position="106"/>
        <end position="244"/>
    </location>
</feature>
<feature type="compositionally biased region" description="Polar residues" evidence="1">
    <location>
        <begin position="943"/>
        <end position="954"/>
    </location>
</feature>
<dbReference type="InterPro" id="IPR039892">
    <property type="entry name" value="Spa2/Sph1"/>
</dbReference>
<proteinExistence type="predicted"/>
<feature type="compositionally biased region" description="Basic and acidic residues" evidence="1">
    <location>
        <begin position="529"/>
        <end position="546"/>
    </location>
</feature>
<feature type="region of interest" description="Disordered" evidence="1">
    <location>
        <begin position="375"/>
        <end position="505"/>
    </location>
</feature>
<evidence type="ECO:0000313" key="4">
    <source>
        <dbReference type="Proteomes" id="UP000651452"/>
    </source>
</evidence>
<feature type="domain" description="GIT Spa2 homology (SHD)" evidence="2">
    <location>
        <begin position="340"/>
        <end position="374"/>
    </location>
</feature>
<dbReference type="SMART" id="SM00555">
    <property type="entry name" value="GIT"/>
    <property type="match status" value="2"/>
</dbReference>
<feature type="compositionally biased region" description="Polar residues" evidence="1">
    <location>
        <begin position="207"/>
        <end position="227"/>
    </location>
</feature>
<feature type="region of interest" description="Disordered" evidence="1">
    <location>
        <begin position="302"/>
        <end position="333"/>
    </location>
</feature>
<dbReference type="GO" id="GO:0005078">
    <property type="term" value="F:MAP-kinase scaffold activity"/>
    <property type="evidence" value="ECO:0007669"/>
    <property type="project" value="TreeGrafter"/>
</dbReference>
<dbReference type="GO" id="GO:1902716">
    <property type="term" value="C:cell cortex of growing cell tip"/>
    <property type="evidence" value="ECO:0007669"/>
    <property type="project" value="TreeGrafter"/>
</dbReference>
<dbReference type="InterPro" id="IPR013724">
    <property type="entry name" value="GIT_SHD"/>
</dbReference>
<dbReference type="EMBL" id="RZGK01000023">
    <property type="protein sequence ID" value="KAF9690515.1"/>
    <property type="molecule type" value="Genomic_DNA"/>
</dbReference>
<dbReference type="InterPro" id="IPR056439">
    <property type="entry name" value="VBS_C3G9"/>
</dbReference>
<dbReference type="GO" id="GO:0005826">
    <property type="term" value="C:actomyosin contractile ring"/>
    <property type="evidence" value="ECO:0007669"/>
    <property type="project" value="TreeGrafter"/>
</dbReference>
<keyword evidence="4" id="KW-1185">Reference proteome</keyword>
<feature type="compositionally biased region" description="Basic and acidic residues" evidence="1">
    <location>
        <begin position="303"/>
        <end position="313"/>
    </location>
</feature>
<evidence type="ECO:0000313" key="3">
    <source>
        <dbReference type="EMBL" id="KAF9690515.1"/>
    </source>
</evidence>
<evidence type="ECO:0000259" key="2">
    <source>
        <dbReference type="SMART" id="SM00555"/>
    </source>
</evidence>
<feature type="compositionally biased region" description="Acidic residues" evidence="1">
    <location>
        <begin position="468"/>
        <end position="482"/>
    </location>
</feature>
<sequence>MQATTAPSAAAVVAAALRGVTPTLLCCPSAHLPICPYAVIPEAFLAVHAVIVYVALSRPPHERTAAHCDDWGLPTVVFDRPHGFRLAQPSPATVQLILSAARAVKHDEQRTMNTRNGTLSPVSTASQEWSPITRYTNLAGENPYSPTLPPSAYGGSQYGGTTNNSNSNSNNNNNHSNNNNNHNNNNNNNNNNHNTTTTTDGGMLNGMRQQANGNPSPPSSVGRSSDGTGLYASSLAGSDVGMSSRKMQGLEETMAEHFRVLKVYLGPYLNDAQGNPRPSRAKDKLTRLSSVQFQELSTDVYDESLRREADRKRGGPGAPGNDTPNFLLPKNNFHPKRNQARQKLSTLPLERFRQLATDVFYELERRFPRFTTGDLARSASPAASIASRISNRDPSGRARTPNGSMDSRMGGRPPPGPGYRGPPPQGDPRAMQGPPGGPGPASQPNEFGRALPKTFQQNTIVPNKGMLVEDDDDSAADDDDAFNLEGAAARRQTNKSAKSMSMAQEKMVAELQKQVADLQNKTSVLEGTLQDKDEELQRAKEAHSTKDSNTASERADWDELRYTLQDKVEKAESLNASLRSELDRIRSDHDQEQQNLRAQIADLESNPPQQAYNGGSDEWRQRCEELERELSEQQQVAEEVRKDAYTSLQEMRELSARSDAAVEKEERLTNQVSSLEAELKEWKSRYARSKTQLRTLKASSIGLSGLASPDIANYSRDPSFSTPDGLVRDVHVTNFQLSIDELLQRVRRIDAEQTLESMRNVVKCVRAITGEIDSTPLSQMQSPTSSVSGDLMATPEKQQAKLKSRVSATANNLITATKNHTSSNGLSPVSLLDAAASHLSTAVVELVRLVKVRPTPDNELDRDQSDREENNDMPMPLKPTVFGGYSAFTPNTVSKNASENTSSNNPNGVGPERGHQRGLSSKGSNATGYSGFSSPYSGYGRESSGSNGANGQTDRGMTEFKNYLEDQTALLVQSIQPLVNLIRSSPTSTPAEEQQIYEYIQDISRAVDDTGDKTYDAVKQLSNPALQKHAIPIVQILDDCRRDMLDIDVRNGGRDKIPPLAFKTARALKELVLRVDRIESGELTVDQTLKTDF</sequence>
<feature type="compositionally biased region" description="Basic and acidic residues" evidence="1">
    <location>
        <begin position="581"/>
        <end position="592"/>
    </location>
</feature>
<dbReference type="AlphaFoldDB" id="A0A8H7ITX9"/>
<dbReference type="OrthoDB" id="5588096at2759"/>
<dbReference type="Pfam" id="PF08518">
    <property type="entry name" value="GIT_SHD"/>
    <property type="match status" value="2"/>
</dbReference>
<gene>
    <name evidence="3" type="ORF">EKO04_011297</name>
</gene>
<dbReference type="PANTHER" id="PTHR21601">
    <property type="entry name" value="SPA2 PROTEIN"/>
    <property type="match status" value="1"/>
</dbReference>
<feature type="compositionally biased region" description="Polar residues" evidence="1">
    <location>
        <begin position="918"/>
        <end position="927"/>
    </location>
</feature>
<feature type="region of interest" description="Disordered" evidence="1">
    <location>
        <begin position="581"/>
        <end position="618"/>
    </location>
</feature>
<name>A0A8H7ITX9_9PLEO</name>
<feature type="compositionally biased region" description="Polar residues" evidence="1">
    <location>
        <begin position="111"/>
        <end position="136"/>
    </location>
</feature>